<keyword evidence="2" id="KW-0813">Transport</keyword>
<keyword evidence="3 6" id="KW-0812">Transmembrane</keyword>
<feature type="transmembrane region" description="Helical" evidence="6">
    <location>
        <begin position="49"/>
        <end position="69"/>
    </location>
</feature>
<feature type="transmembrane region" description="Helical" evidence="6">
    <location>
        <begin position="399"/>
        <end position="421"/>
    </location>
</feature>
<comment type="subcellular location">
    <subcellularLocation>
        <location evidence="1">Cell membrane</location>
        <topology evidence="1">Multi-pass membrane protein</topology>
    </subcellularLocation>
</comment>
<evidence type="ECO:0000256" key="6">
    <source>
        <dbReference type="SAM" id="Phobius"/>
    </source>
</evidence>
<feature type="transmembrane region" description="Helical" evidence="6">
    <location>
        <begin position="81"/>
        <end position="100"/>
    </location>
</feature>
<keyword evidence="4 6" id="KW-1133">Transmembrane helix</keyword>
<dbReference type="PANTHER" id="PTHR42718:SF9">
    <property type="entry name" value="MAJOR FACILITATOR SUPERFAMILY MULTIDRUG TRANSPORTER MFSC"/>
    <property type="match status" value="1"/>
</dbReference>
<protein>
    <submittedName>
        <fullName evidence="8">MFS transporter</fullName>
    </submittedName>
</protein>
<evidence type="ECO:0000256" key="1">
    <source>
        <dbReference type="ARBA" id="ARBA00004651"/>
    </source>
</evidence>
<evidence type="ECO:0000256" key="4">
    <source>
        <dbReference type="ARBA" id="ARBA00022989"/>
    </source>
</evidence>
<keyword evidence="5 6" id="KW-0472">Membrane</keyword>
<feature type="transmembrane region" description="Helical" evidence="6">
    <location>
        <begin position="138"/>
        <end position="161"/>
    </location>
</feature>
<dbReference type="Gene3D" id="1.20.1720.10">
    <property type="entry name" value="Multidrug resistance protein D"/>
    <property type="match status" value="1"/>
</dbReference>
<dbReference type="InterPro" id="IPR011701">
    <property type="entry name" value="MFS"/>
</dbReference>
<dbReference type="RefSeq" id="WP_165502758.1">
    <property type="nucleotide sequence ID" value="NZ_CAACUY010000017.1"/>
</dbReference>
<feature type="domain" description="Major facilitator superfamily (MFS) profile" evidence="7">
    <location>
        <begin position="13"/>
        <end position="462"/>
    </location>
</feature>
<evidence type="ECO:0000313" key="9">
    <source>
        <dbReference type="Proteomes" id="UP001597063"/>
    </source>
</evidence>
<dbReference type="PROSITE" id="PS50850">
    <property type="entry name" value="MFS"/>
    <property type="match status" value="1"/>
</dbReference>
<accession>A0ABW2XXC5</accession>
<feature type="transmembrane region" description="Helical" evidence="6">
    <location>
        <begin position="433"/>
        <end position="455"/>
    </location>
</feature>
<dbReference type="Proteomes" id="UP001597063">
    <property type="component" value="Unassembled WGS sequence"/>
</dbReference>
<gene>
    <name evidence="8" type="ORF">ACFQZM_34680</name>
</gene>
<feature type="transmembrane region" description="Helical" evidence="6">
    <location>
        <begin position="335"/>
        <end position="356"/>
    </location>
</feature>
<dbReference type="Gene3D" id="1.20.1250.20">
    <property type="entry name" value="MFS general substrate transporter like domains"/>
    <property type="match status" value="1"/>
</dbReference>
<dbReference type="PANTHER" id="PTHR42718">
    <property type="entry name" value="MAJOR FACILITATOR SUPERFAMILY MULTIDRUG TRANSPORTER MFSC"/>
    <property type="match status" value="1"/>
</dbReference>
<feature type="transmembrane region" description="Helical" evidence="6">
    <location>
        <begin position="225"/>
        <end position="248"/>
    </location>
</feature>
<evidence type="ECO:0000256" key="3">
    <source>
        <dbReference type="ARBA" id="ARBA00022692"/>
    </source>
</evidence>
<feature type="transmembrane region" description="Helical" evidence="6">
    <location>
        <begin position="200"/>
        <end position="219"/>
    </location>
</feature>
<dbReference type="EMBL" id="JBHTGP010000018">
    <property type="protein sequence ID" value="MFD0689677.1"/>
    <property type="molecule type" value="Genomic_DNA"/>
</dbReference>
<comment type="caution">
    <text evidence="8">The sequence shown here is derived from an EMBL/GenBank/DDBJ whole genome shotgun (WGS) entry which is preliminary data.</text>
</comment>
<feature type="transmembrane region" description="Helical" evidence="6">
    <location>
        <begin position="310"/>
        <end position="328"/>
    </location>
</feature>
<evidence type="ECO:0000256" key="2">
    <source>
        <dbReference type="ARBA" id="ARBA00022448"/>
    </source>
</evidence>
<feature type="transmembrane region" description="Helical" evidence="6">
    <location>
        <begin position="12"/>
        <end position="37"/>
    </location>
</feature>
<dbReference type="InterPro" id="IPR036259">
    <property type="entry name" value="MFS_trans_sf"/>
</dbReference>
<feature type="transmembrane region" description="Helical" evidence="6">
    <location>
        <begin position="167"/>
        <end position="188"/>
    </location>
</feature>
<evidence type="ECO:0000256" key="5">
    <source>
        <dbReference type="ARBA" id="ARBA00023136"/>
    </source>
</evidence>
<dbReference type="InterPro" id="IPR020846">
    <property type="entry name" value="MFS_dom"/>
</dbReference>
<dbReference type="Pfam" id="PF07690">
    <property type="entry name" value="MFS_1"/>
    <property type="match status" value="1"/>
</dbReference>
<name>A0ABW2XXC5_9ACTN</name>
<organism evidence="8 9">
    <name type="scientific">Actinomadura fibrosa</name>
    <dbReference type="NCBI Taxonomy" id="111802"/>
    <lineage>
        <taxon>Bacteria</taxon>
        <taxon>Bacillati</taxon>
        <taxon>Actinomycetota</taxon>
        <taxon>Actinomycetes</taxon>
        <taxon>Streptosporangiales</taxon>
        <taxon>Thermomonosporaceae</taxon>
        <taxon>Actinomadura</taxon>
    </lineage>
</organism>
<feature type="transmembrane region" description="Helical" evidence="6">
    <location>
        <begin position="269"/>
        <end position="290"/>
    </location>
</feature>
<keyword evidence="9" id="KW-1185">Reference proteome</keyword>
<reference evidence="9" key="1">
    <citation type="journal article" date="2019" name="Int. J. Syst. Evol. Microbiol.">
        <title>The Global Catalogue of Microorganisms (GCM) 10K type strain sequencing project: providing services to taxonomists for standard genome sequencing and annotation.</title>
        <authorList>
            <consortium name="The Broad Institute Genomics Platform"/>
            <consortium name="The Broad Institute Genome Sequencing Center for Infectious Disease"/>
            <person name="Wu L."/>
            <person name="Ma J."/>
        </authorList>
    </citation>
    <scope>NUCLEOTIDE SEQUENCE [LARGE SCALE GENOMIC DNA]</scope>
    <source>
        <strain evidence="9">JCM 9371</strain>
    </source>
</reference>
<sequence length="474" mass="47626">MPTPATAREVNGRAAVVTLTYLGFALQLVQVGLLPLLPTIGGALHASTAGTAWILTSGLISGAVFLAVLTRLADLIGKRPVILLAMALVLAGCVVCALATSLAVMIVGRVLIGAQLPMLALPEAIASDTMSPRRAQTAIFSVHVGTGLGVAGGLLLGALVGAHPGDWRLFFVISAVAALLALVTTVAFVRDSDARAAGGLDLPGALLLTLALVAFLLGLSQGPAWGWGSGRVAGLLAGGAVLGVLWWLRERSADKPLIDVSYLLRRDVGLPYAMTFLIAVGIYGSLSAITRLAQTPEASGFGYGWTALGAGWYALPQAIGSVLGIVVLRTARRRGLVSAAAIGFALIVAGFAAYAFGHAHAGATLPALALDSCGLAVTLAATQLLVVRAVPAHESGIALGLSVVMYAVGNSVGSAVFGVLFTALTGPSGKPALSAYVAGFAVCGACALLALLLCAPLGRLRSAAPATTVEGAPA</sequence>
<evidence type="ECO:0000313" key="8">
    <source>
        <dbReference type="EMBL" id="MFD0689677.1"/>
    </source>
</evidence>
<feature type="transmembrane region" description="Helical" evidence="6">
    <location>
        <begin position="368"/>
        <end position="387"/>
    </location>
</feature>
<evidence type="ECO:0000259" key="7">
    <source>
        <dbReference type="PROSITE" id="PS50850"/>
    </source>
</evidence>
<dbReference type="SUPFAM" id="SSF103473">
    <property type="entry name" value="MFS general substrate transporter"/>
    <property type="match status" value="1"/>
</dbReference>
<proteinExistence type="predicted"/>